<evidence type="ECO:0000313" key="3">
    <source>
        <dbReference type="Proteomes" id="UP000567885"/>
    </source>
</evidence>
<name>A0A8H5TCH3_FUSHE</name>
<comment type="caution">
    <text evidence="2">The sequence shown here is derived from an EMBL/GenBank/DDBJ whole genome shotgun (WGS) entry which is preliminary data.</text>
</comment>
<gene>
    <name evidence="2" type="ORF">FHETE_5780</name>
</gene>
<proteinExistence type="predicted"/>
<dbReference type="Proteomes" id="UP000567885">
    <property type="component" value="Unassembled WGS sequence"/>
</dbReference>
<feature type="compositionally biased region" description="Acidic residues" evidence="1">
    <location>
        <begin position="454"/>
        <end position="469"/>
    </location>
</feature>
<evidence type="ECO:0000256" key="1">
    <source>
        <dbReference type="SAM" id="MobiDB-lite"/>
    </source>
</evidence>
<feature type="compositionally biased region" description="Basic and acidic residues" evidence="1">
    <location>
        <begin position="51"/>
        <end position="62"/>
    </location>
</feature>
<feature type="region of interest" description="Disordered" evidence="1">
    <location>
        <begin position="176"/>
        <end position="233"/>
    </location>
</feature>
<keyword evidence="3" id="KW-1185">Reference proteome</keyword>
<feature type="region of interest" description="Disordered" evidence="1">
    <location>
        <begin position="408"/>
        <end position="575"/>
    </location>
</feature>
<dbReference type="EMBL" id="JAAGWQ010000103">
    <property type="protein sequence ID" value="KAF5667077.1"/>
    <property type="molecule type" value="Genomic_DNA"/>
</dbReference>
<dbReference type="AlphaFoldDB" id="A0A8H5TCH3"/>
<organism evidence="2 3">
    <name type="scientific">Fusarium heterosporum</name>
    <dbReference type="NCBI Taxonomy" id="42747"/>
    <lineage>
        <taxon>Eukaryota</taxon>
        <taxon>Fungi</taxon>
        <taxon>Dikarya</taxon>
        <taxon>Ascomycota</taxon>
        <taxon>Pezizomycotina</taxon>
        <taxon>Sordariomycetes</taxon>
        <taxon>Hypocreomycetidae</taxon>
        <taxon>Hypocreales</taxon>
        <taxon>Nectriaceae</taxon>
        <taxon>Fusarium</taxon>
        <taxon>Fusarium heterosporum species complex</taxon>
    </lineage>
</organism>
<reference evidence="2 3" key="1">
    <citation type="submission" date="2020-05" db="EMBL/GenBank/DDBJ databases">
        <title>Identification and distribution of gene clusters putatively required for synthesis of sphingolipid metabolism inhibitors in phylogenetically diverse species of the filamentous fungus Fusarium.</title>
        <authorList>
            <person name="Kim H.-S."/>
            <person name="Busman M."/>
            <person name="Brown D.W."/>
            <person name="Divon H."/>
            <person name="Uhlig S."/>
            <person name="Proctor R.H."/>
        </authorList>
    </citation>
    <scope>NUCLEOTIDE SEQUENCE [LARGE SCALE GENOMIC DNA]</scope>
    <source>
        <strain evidence="2 3">NRRL 20693</strain>
    </source>
</reference>
<feature type="region of interest" description="Disordered" evidence="1">
    <location>
        <begin position="1"/>
        <end position="162"/>
    </location>
</feature>
<sequence length="575" mass="65165">MASTAPQHHDDAAGHRQANPPQEDEDWSDSPSDKQSLPRRATRRQHRSHSKQPEQYRRHTSESNDPYMRQARNEAVPYGVGSNPFAPQPGAYQQVATPSYYPSPNTQAPHSYPSPYTYPAFSPSAAIPRGNAFAPQPYAQDDGYYFPPNIPPQYDESGYAEVPGAYDYAETSASYAPYLAQPPTRPAQSRPLPSRGPRLQRAQTDVDSRAAQAGLSDPPRRKKHSIPSRENTLSVDGEVLGQILKKLRKLEKQVEGKNYDLQSDPGRRRFRGSSTAGISILDDTRSLDLERQRSSQLIGFISRLLEDREREEQRDRHERPPKRDIVTLLEDIELSGRDKGIIPQREVQEIDFKLNSILKILLTEREEVNDRAVQRLISDVYDIRQDRRVARSPPSIVSTDHIQEVASPALNKTFGQSRSTTLPEPRNRQGDQYRAAQPSNQSRVRQNPAKPTEPEEEADDIFGDCEADDIPAQRPSRTRRYTLAQEIGLEDRRKGQPLTGQKRSEARPTMRRTSQGDQQRVRPGLRAFVQTEDEQESDDREPFPDRLPNPYAQTPPAPDPPSQHQRKKGRSVTFG</sequence>
<feature type="compositionally biased region" description="Polar residues" evidence="1">
    <location>
        <begin position="94"/>
        <end position="109"/>
    </location>
</feature>
<feature type="compositionally biased region" description="Basic residues" evidence="1">
    <location>
        <begin position="564"/>
        <end position="575"/>
    </location>
</feature>
<protein>
    <submittedName>
        <fullName evidence="2">Uncharacterized protein</fullName>
    </submittedName>
</protein>
<feature type="compositionally biased region" description="Polar residues" evidence="1">
    <location>
        <begin position="413"/>
        <end position="422"/>
    </location>
</feature>
<accession>A0A8H5TCH3</accession>
<dbReference type="OrthoDB" id="5095919at2759"/>
<feature type="compositionally biased region" description="Basic residues" evidence="1">
    <location>
        <begin position="40"/>
        <end position="50"/>
    </location>
</feature>
<evidence type="ECO:0000313" key="2">
    <source>
        <dbReference type="EMBL" id="KAF5667077.1"/>
    </source>
</evidence>
<feature type="region of interest" description="Disordered" evidence="1">
    <location>
        <begin position="254"/>
        <end position="273"/>
    </location>
</feature>